<proteinExistence type="evidence at transcript level"/>
<dbReference type="EMBL" id="BT087028">
    <property type="protein sequence ID" value="ACR37381.1"/>
    <property type="molecule type" value="mRNA"/>
</dbReference>
<reference evidence="1" key="1">
    <citation type="journal article" date="2009" name="PLoS Genet.">
        <title>Sequencing, mapping, and analysis of 27,455 maize full-length cDNAs.</title>
        <authorList>
            <person name="Soderlund C."/>
            <person name="Descour A."/>
            <person name="Kudrna D."/>
            <person name="Bomhoff M."/>
            <person name="Boyd L."/>
            <person name="Currie J."/>
            <person name="Angelova A."/>
            <person name="Collura K."/>
            <person name="Wissotski M."/>
            <person name="Ashley E."/>
            <person name="Morrow D."/>
            <person name="Fernandes J."/>
            <person name="Walbot V."/>
            <person name="Yu Y."/>
        </authorList>
    </citation>
    <scope>NUCLEOTIDE SEQUENCE</scope>
    <source>
        <strain evidence="1">B73</strain>
    </source>
</reference>
<dbReference type="EMBL" id="BT087140">
    <property type="protein sequence ID" value="ACR37493.1"/>
    <property type="molecule type" value="mRNA"/>
</dbReference>
<reference evidence="1" key="2">
    <citation type="submission" date="2012-06" db="EMBL/GenBank/DDBJ databases">
        <authorList>
            <person name="Yu Y."/>
            <person name="Currie J."/>
            <person name="Lomeli R."/>
            <person name="Angelova A."/>
            <person name="Collura K."/>
            <person name="Wissotski M."/>
            <person name="Campos D."/>
            <person name="Kudrna D."/>
            <person name="Golser W."/>
            <person name="Ashely E."/>
            <person name="Descour A."/>
            <person name="Fernandes J."/>
            <person name="Soderlund C."/>
            <person name="Walbot V."/>
        </authorList>
    </citation>
    <scope>NUCLEOTIDE SEQUENCE</scope>
    <source>
        <strain evidence="1">B73</strain>
    </source>
</reference>
<sequence>MAATATNFILRPAICECVVQLASRVFIGPRGSLYESMKQ</sequence>
<dbReference type="AlphaFoldDB" id="C4J881"/>
<protein>
    <submittedName>
        <fullName evidence="1">Uncharacterized protein</fullName>
    </submittedName>
</protein>
<accession>C4J881</accession>
<evidence type="ECO:0000313" key="1">
    <source>
        <dbReference type="EMBL" id="ACR37381.1"/>
    </source>
</evidence>
<organism evidence="1">
    <name type="scientific">Zea mays</name>
    <name type="common">Maize</name>
    <dbReference type="NCBI Taxonomy" id="4577"/>
    <lineage>
        <taxon>Eukaryota</taxon>
        <taxon>Viridiplantae</taxon>
        <taxon>Streptophyta</taxon>
        <taxon>Embryophyta</taxon>
        <taxon>Tracheophyta</taxon>
        <taxon>Spermatophyta</taxon>
        <taxon>Magnoliopsida</taxon>
        <taxon>Liliopsida</taxon>
        <taxon>Poales</taxon>
        <taxon>Poaceae</taxon>
        <taxon>PACMAD clade</taxon>
        <taxon>Panicoideae</taxon>
        <taxon>Andropogonodae</taxon>
        <taxon>Andropogoneae</taxon>
        <taxon>Tripsacinae</taxon>
        <taxon>Zea</taxon>
    </lineage>
</organism>
<name>C4J881_MAIZE</name>